<evidence type="ECO:0008006" key="4">
    <source>
        <dbReference type="Google" id="ProtNLM"/>
    </source>
</evidence>
<dbReference type="AlphaFoldDB" id="A0AAX4KP39"/>
<name>A0AAX4KP39_9TREE</name>
<proteinExistence type="predicted"/>
<evidence type="ECO:0000313" key="3">
    <source>
        <dbReference type="Proteomes" id="UP001358614"/>
    </source>
</evidence>
<reference evidence="2 3" key="1">
    <citation type="submission" date="2024-01" db="EMBL/GenBank/DDBJ databases">
        <title>Comparative genomics of Cryptococcus and Kwoniella reveals pathogenesis evolution and contrasting modes of karyotype evolution via chromosome fusion or intercentromeric recombination.</title>
        <authorList>
            <person name="Coelho M.A."/>
            <person name="David-Palma M."/>
            <person name="Shea T."/>
            <person name="Bowers K."/>
            <person name="McGinley-Smith S."/>
            <person name="Mohammad A.W."/>
            <person name="Gnirke A."/>
            <person name="Yurkov A.M."/>
            <person name="Nowrousian M."/>
            <person name="Sun S."/>
            <person name="Cuomo C.A."/>
            <person name="Heitman J."/>
        </authorList>
    </citation>
    <scope>NUCLEOTIDE SEQUENCE [LARGE SCALE GENOMIC DNA]</scope>
    <source>
        <strain evidence="2 3">PYCC6329</strain>
    </source>
</reference>
<dbReference type="GeneID" id="91104274"/>
<evidence type="ECO:0000256" key="1">
    <source>
        <dbReference type="SAM" id="MobiDB-lite"/>
    </source>
</evidence>
<protein>
    <recommendedName>
        <fullName evidence="4">F-box domain-containing protein</fullName>
    </recommendedName>
</protein>
<accession>A0AAX4KP39</accession>
<dbReference type="Proteomes" id="UP001358614">
    <property type="component" value="Chromosome 1"/>
</dbReference>
<organism evidence="2 3">
    <name type="scientific">Kwoniella europaea PYCC6329</name>
    <dbReference type="NCBI Taxonomy" id="1423913"/>
    <lineage>
        <taxon>Eukaryota</taxon>
        <taxon>Fungi</taxon>
        <taxon>Dikarya</taxon>
        <taxon>Basidiomycota</taxon>
        <taxon>Agaricomycotina</taxon>
        <taxon>Tremellomycetes</taxon>
        <taxon>Tremellales</taxon>
        <taxon>Cryptococcaceae</taxon>
        <taxon>Kwoniella</taxon>
    </lineage>
</organism>
<dbReference type="EMBL" id="CP144089">
    <property type="protein sequence ID" value="WWD07375.1"/>
    <property type="molecule type" value="Genomic_DNA"/>
</dbReference>
<gene>
    <name evidence="2" type="ORF">V865_005473</name>
</gene>
<keyword evidence="3" id="KW-1185">Reference proteome</keyword>
<feature type="region of interest" description="Disordered" evidence="1">
    <location>
        <begin position="1"/>
        <end position="22"/>
    </location>
</feature>
<evidence type="ECO:0000313" key="2">
    <source>
        <dbReference type="EMBL" id="WWD07375.1"/>
    </source>
</evidence>
<sequence length="202" mass="22551">MAAFTTQRMRKDDSHILSSPDLPPLSLNRFPPEIRDMILANIAAMPKGPLVDMMITSQQMYDHFGAILYRTLNLDENNVELVVKGLLVGEKSGNQPLQMRDENGNSVDFAIASKDQITAHQRKIKTLTLVRQIDVEDLTAATRLTNVRNGGLLERDKGTDTLVNIQRISLGASLVDMTRIVSRQRPLLVSVARIYEPHASAY</sequence>
<dbReference type="RefSeq" id="XP_066085342.1">
    <property type="nucleotide sequence ID" value="XM_066229245.1"/>
</dbReference>
<dbReference type="KEGG" id="ker:91104274"/>